<proteinExistence type="predicted"/>
<evidence type="ECO:0000313" key="2">
    <source>
        <dbReference type="EMBL" id="WPH00747.1"/>
    </source>
</evidence>
<keyword evidence="3" id="KW-1185">Reference proteome</keyword>
<reference evidence="2 3" key="1">
    <citation type="submission" date="2023-11" db="EMBL/GenBank/DDBJ databases">
        <title>An acidophilic fungus is an integral part of prey digestion in a carnivorous sundew plant.</title>
        <authorList>
            <person name="Tsai I.J."/>
        </authorList>
    </citation>
    <scope>NUCLEOTIDE SEQUENCE [LARGE SCALE GENOMIC DNA]</scope>
    <source>
        <strain evidence="2">169a</strain>
    </source>
</reference>
<keyword evidence="1" id="KW-0732">Signal</keyword>
<gene>
    <name evidence="2" type="ORF">R9X50_00357700</name>
</gene>
<feature type="chain" id="PRO_5042935453" evidence="1">
    <location>
        <begin position="16"/>
        <end position="395"/>
    </location>
</feature>
<accession>A0AAQ3M2S7</accession>
<dbReference type="Proteomes" id="UP001303373">
    <property type="component" value="Chromosome 5"/>
</dbReference>
<feature type="signal peptide" evidence="1">
    <location>
        <begin position="1"/>
        <end position="15"/>
    </location>
</feature>
<evidence type="ECO:0000256" key="1">
    <source>
        <dbReference type="SAM" id="SignalP"/>
    </source>
</evidence>
<evidence type="ECO:0000313" key="3">
    <source>
        <dbReference type="Proteomes" id="UP001303373"/>
    </source>
</evidence>
<dbReference type="AlphaFoldDB" id="A0AAQ3M2S7"/>
<dbReference type="InterPro" id="IPR015943">
    <property type="entry name" value="WD40/YVTN_repeat-like_dom_sf"/>
</dbReference>
<name>A0AAQ3M2S7_9PEZI</name>
<sequence length="395" mass="41967">MRSLFALALTTVALAAPSGDSSNNQKSSHETSKAAYFLDNDPAGSSIVSIRIDESGMLRDSPVRTSTRGNGAIGMNSTGFKNTADSLFSQDAVVVSGEMMFTINPGSSTIVMFRINPSDPYHPTMVGSPASTIGEFPMSVTYSAALRTVCVMNGGAKAGVACFSADPFYGLKPVGPLRSIGKAIDETTPATGPPGSASDIFFTPDSSAVLVTTKGDAGSTPPKQGYFATFPVKNGKVANKPVLSQISDILMQFSITWLDEFRFLLSDPAYGVSILSIAHDFTLTELAHTKIPNEVAICWTSYDPALSMAYAIDVGQPYLTKINPSSGAIEGRINIDKNLVGMFDSSILNDKMYSLSGVNGIVVTDLVKEKQAQFLDLTGFGERAFYQGMAVWPKM</sequence>
<protein>
    <submittedName>
        <fullName evidence="2">Uncharacterized protein</fullName>
    </submittedName>
</protein>
<organism evidence="2 3">
    <name type="scientific">Acrodontium crateriforme</name>
    <dbReference type="NCBI Taxonomy" id="150365"/>
    <lineage>
        <taxon>Eukaryota</taxon>
        <taxon>Fungi</taxon>
        <taxon>Dikarya</taxon>
        <taxon>Ascomycota</taxon>
        <taxon>Pezizomycotina</taxon>
        <taxon>Dothideomycetes</taxon>
        <taxon>Dothideomycetidae</taxon>
        <taxon>Mycosphaerellales</taxon>
        <taxon>Teratosphaeriaceae</taxon>
        <taxon>Acrodontium</taxon>
    </lineage>
</organism>
<dbReference type="EMBL" id="CP138584">
    <property type="protein sequence ID" value="WPH00747.1"/>
    <property type="molecule type" value="Genomic_DNA"/>
</dbReference>
<dbReference type="Gene3D" id="2.130.10.10">
    <property type="entry name" value="YVTN repeat-like/Quinoprotein amine dehydrogenase"/>
    <property type="match status" value="1"/>
</dbReference>
<dbReference type="SUPFAM" id="SSF50956">
    <property type="entry name" value="Thermostable phytase (3-phytase)"/>
    <property type="match status" value="1"/>
</dbReference>